<proteinExistence type="inferred from homology"/>
<dbReference type="GO" id="GO:0044615">
    <property type="term" value="C:nuclear pore nuclear basket"/>
    <property type="evidence" value="ECO:0007669"/>
    <property type="project" value="TreeGrafter"/>
</dbReference>
<keyword evidence="16" id="KW-1185">Reference proteome</keyword>
<evidence type="ECO:0000256" key="13">
    <source>
        <dbReference type="SAM" id="MobiDB-lite"/>
    </source>
</evidence>
<dbReference type="EMBL" id="JAACXV010008909">
    <property type="protein sequence ID" value="KAF7275874.1"/>
    <property type="molecule type" value="Genomic_DNA"/>
</dbReference>
<dbReference type="GO" id="GO:0005543">
    <property type="term" value="F:phospholipid binding"/>
    <property type="evidence" value="ECO:0007669"/>
    <property type="project" value="TreeGrafter"/>
</dbReference>
<feature type="domain" description="RRM Nup35-type" evidence="14">
    <location>
        <begin position="151"/>
        <end position="231"/>
    </location>
</feature>
<dbReference type="InterPro" id="IPR017389">
    <property type="entry name" value="Nucleoporin_NUP53"/>
</dbReference>
<dbReference type="InterPro" id="IPR007846">
    <property type="entry name" value="RRM_NUP35_dom"/>
</dbReference>
<keyword evidence="5 12" id="KW-0509">mRNA transport</keyword>
<sequence length="282" mass="30771">MEPMTLGSAPSSPTSPGINPNFLPCFLIGDNPPASPNSNISPGRNRTPSSFKSNSNINEVKSLRQKLFNQSLSTTPASPAPYIPVIEKAGPPKTSLFDTIDGPKKSKDSPILSSTVAHYNDTVVFNESISRIHPDESLNVSRSINNSRLEKIDSHWITVFGFTPSVLNLVLSQLSNCGVIVDKRIPSQGNWVHVKFNNLSEVARSLSLNGKCLNNSIMIGVQLHYDKENKENTTIFTSPIRARSLRHSFVSPQPSNSVVSPQGVPQKSTGIVTKAMEYVFGW</sequence>
<evidence type="ECO:0000256" key="3">
    <source>
        <dbReference type="ARBA" id="ARBA00016439"/>
    </source>
</evidence>
<evidence type="ECO:0000256" key="5">
    <source>
        <dbReference type="ARBA" id="ARBA00022816"/>
    </source>
</evidence>
<evidence type="ECO:0000256" key="10">
    <source>
        <dbReference type="ARBA" id="ARBA00029997"/>
    </source>
</evidence>
<dbReference type="OrthoDB" id="3365060at2759"/>
<evidence type="ECO:0000259" key="14">
    <source>
        <dbReference type="PROSITE" id="PS51472"/>
    </source>
</evidence>
<dbReference type="FunFam" id="3.30.70.330:FF:000095">
    <property type="entry name" value="Putative Nucleoporin NUP53"/>
    <property type="match status" value="1"/>
</dbReference>
<dbReference type="PIRSF" id="PIRSF038119">
    <property type="entry name" value="Nucleoporin_NUP53"/>
    <property type="match status" value="1"/>
</dbReference>
<dbReference type="InterPro" id="IPR035979">
    <property type="entry name" value="RBD_domain_sf"/>
</dbReference>
<dbReference type="GO" id="GO:0006607">
    <property type="term" value="P:NLS-bearing protein import into nucleus"/>
    <property type="evidence" value="ECO:0007669"/>
    <property type="project" value="TreeGrafter"/>
</dbReference>
<evidence type="ECO:0000256" key="1">
    <source>
        <dbReference type="ARBA" id="ARBA00004567"/>
    </source>
</evidence>
<dbReference type="GO" id="GO:0006999">
    <property type="term" value="P:nuclear pore organization"/>
    <property type="evidence" value="ECO:0007669"/>
    <property type="project" value="TreeGrafter"/>
</dbReference>
<reference evidence="15" key="1">
    <citation type="submission" date="2020-08" db="EMBL/GenBank/DDBJ databases">
        <title>Genome sequencing and assembly of the red palm weevil Rhynchophorus ferrugineus.</title>
        <authorList>
            <person name="Dias G.B."/>
            <person name="Bergman C.M."/>
            <person name="Manee M."/>
        </authorList>
    </citation>
    <scope>NUCLEOTIDE SEQUENCE</scope>
    <source>
        <strain evidence="15">AA-2017</strain>
        <tissue evidence="15">Whole larva</tissue>
    </source>
</reference>
<gene>
    <name evidence="15" type="ORF">GWI33_011187</name>
</gene>
<comment type="caution">
    <text evidence="15">The sequence shown here is derived from an EMBL/GenBank/DDBJ whole genome shotgun (WGS) entry which is preliminary data.</text>
</comment>
<keyword evidence="4 12" id="KW-0813">Transport</keyword>
<dbReference type="GO" id="GO:0051028">
    <property type="term" value="P:mRNA transport"/>
    <property type="evidence" value="ECO:0007669"/>
    <property type="project" value="UniProtKB-UniRule"/>
</dbReference>
<dbReference type="PANTHER" id="PTHR21527:SF6">
    <property type="entry name" value="NUCLEOPORIN NUP35"/>
    <property type="match status" value="1"/>
</dbReference>
<dbReference type="GO" id="GO:0044613">
    <property type="term" value="C:nuclear pore central transport channel"/>
    <property type="evidence" value="ECO:0007669"/>
    <property type="project" value="TreeGrafter"/>
</dbReference>
<dbReference type="Gene3D" id="3.30.70.330">
    <property type="match status" value="1"/>
</dbReference>
<keyword evidence="7" id="KW-0811">Translocation</keyword>
<keyword evidence="9 12" id="KW-0539">Nucleus</keyword>
<evidence type="ECO:0000256" key="7">
    <source>
        <dbReference type="ARBA" id="ARBA00023010"/>
    </source>
</evidence>
<evidence type="ECO:0000256" key="11">
    <source>
        <dbReference type="ARBA" id="ARBA00030250"/>
    </source>
</evidence>
<evidence type="ECO:0000313" key="16">
    <source>
        <dbReference type="Proteomes" id="UP000625711"/>
    </source>
</evidence>
<evidence type="ECO:0000256" key="4">
    <source>
        <dbReference type="ARBA" id="ARBA00022448"/>
    </source>
</evidence>
<dbReference type="GO" id="GO:0003676">
    <property type="term" value="F:nucleic acid binding"/>
    <property type="evidence" value="ECO:0007669"/>
    <property type="project" value="InterPro"/>
</dbReference>
<keyword evidence="8 12" id="KW-0906">Nuclear pore complex</keyword>
<dbReference type="AlphaFoldDB" id="A0A834I8F6"/>
<feature type="region of interest" description="Disordered" evidence="13">
    <location>
        <begin position="33"/>
        <end position="54"/>
    </location>
</feature>
<evidence type="ECO:0000256" key="9">
    <source>
        <dbReference type="ARBA" id="ARBA00023242"/>
    </source>
</evidence>
<dbReference type="InterPro" id="IPR012677">
    <property type="entry name" value="Nucleotide-bd_a/b_plait_sf"/>
</dbReference>
<dbReference type="Pfam" id="PF05172">
    <property type="entry name" value="RRM_Nup35"/>
    <property type="match status" value="1"/>
</dbReference>
<keyword evidence="6" id="KW-0653">Protein transport</keyword>
<evidence type="ECO:0000256" key="2">
    <source>
        <dbReference type="ARBA" id="ARBA00009454"/>
    </source>
</evidence>
<dbReference type="PROSITE" id="PS51472">
    <property type="entry name" value="RRM_NUP35"/>
    <property type="match status" value="1"/>
</dbReference>
<dbReference type="PANTHER" id="PTHR21527">
    <property type="entry name" value="NUCLEOPORIN NUP35"/>
    <property type="match status" value="1"/>
</dbReference>
<dbReference type="CDD" id="cd12441">
    <property type="entry name" value="RRM_Nup53_like"/>
    <property type="match status" value="1"/>
</dbReference>
<dbReference type="GO" id="GO:0031965">
    <property type="term" value="C:nuclear membrane"/>
    <property type="evidence" value="ECO:0007669"/>
    <property type="project" value="InterPro"/>
</dbReference>
<feature type="compositionally biased region" description="Polar residues" evidence="13">
    <location>
        <begin position="8"/>
        <end position="18"/>
    </location>
</feature>
<comment type="subcellular location">
    <subcellularLocation>
        <location evidence="1">Nucleus</location>
        <location evidence="1">Nuclear pore complex</location>
    </subcellularLocation>
</comment>
<evidence type="ECO:0000256" key="12">
    <source>
        <dbReference type="PROSITE-ProRule" id="PRU00804"/>
    </source>
</evidence>
<protein>
    <recommendedName>
        <fullName evidence="3">Nucleoporin NUP35</fullName>
    </recommendedName>
    <alternativeName>
        <fullName evidence="11">35 kDa nucleoporin</fullName>
    </alternativeName>
    <alternativeName>
        <fullName evidence="10">Nucleoporin NUP53</fullName>
    </alternativeName>
</protein>
<organism evidence="15 16">
    <name type="scientific">Rhynchophorus ferrugineus</name>
    <name type="common">Red palm weevil</name>
    <name type="synonym">Curculio ferrugineus</name>
    <dbReference type="NCBI Taxonomy" id="354439"/>
    <lineage>
        <taxon>Eukaryota</taxon>
        <taxon>Metazoa</taxon>
        <taxon>Ecdysozoa</taxon>
        <taxon>Arthropoda</taxon>
        <taxon>Hexapoda</taxon>
        <taxon>Insecta</taxon>
        <taxon>Pterygota</taxon>
        <taxon>Neoptera</taxon>
        <taxon>Endopterygota</taxon>
        <taxon>Coleoptera</taxon>
        <taxon>Polyphaga</taxon>
        <taxon>Cucujiformia</taxon>
        <taxon>Curculionidae</taxon>
        <taxon>Dryophthorinae</taxon>
        <taxon>Rhynchophorus</taxon>
    </lineage>
</organism>
<accession>A0A834I8F6</accession>
<evidence type="ECO:0000256" key="6">
    <source>
        <dbReference type="ARBA" id="ARBA00022927"/>
    </source>
</evidence>
<dbReference type="SUPFAM" id="SSF54928">
    <property type="entry name" value="RNA-binding domain, RBD"/>
    <property type="match status" value="1"/>
</dbReference>
<comment type="similarity">
    <text evidence="2">Belongs to the Nup35 family.</text>
</comment>
<feature type="compositionally biased region" description="Polar residues" evidence="13">
    <location>
        <begin position="44"/>
        <end position="54"/>
    </location>
</feature>
<name>A0A834I8F6_RHYFE</name>
<evidence type="ECO:0000313" key="15">
    <source>
        <dbReference type="EMBL" id="KAF7275874.1"/>
    </source>
</evidence>
<evidence type="ECO:0000256" key="8">
    <source>
        <dbReference type="ARBA" id="ARBA00023132"/>
    </source>
</evidence>
<dbReference type="Proteomes" id="UP000625711">
    <property type="component" value="Unassembled WGS sequence"/>
</dbReference>
<dbReference type="GO" id="GO:0017056">
    <property type="term" value="F:structural constituent of nuclear pore"/>
    <property type="evidence" value="ECO:0007669"/>
    <property type="project" value="InterPro"/>
</dbReference>
<feature type="region of interest" description="Disordered" evidence="13">
    <location>
        <begin position="1"/>
        <end position="21"/>
    </location>
</feature>